<accession>A0ABU3L278</accession>
<dbReference type="Pfam" id="PF13618">
    <property type="entry name" value="Gluconate_2-dh3"/>
    <property type="match status" value="1"/>
</dbReference>
<organism evidence="1 2">
    <name type="scientific">Pricia mediterranea</name>
    <dbReference type="NCBI Taxonomy" id="3076079"/>
    <lineage>
        <taxon>Bacteria</taxon>
        <taxon>Pseudomonadati</taxon>
        <taxon>Bacteroidota</taxon>
        <taxon>Flavobacteriia</taxon>
        <taxon>Flavobacteriales</taxon>
        <taxon>Flavobacteriaceae</taxon>
        <taxon>Pricia</taxon>
    </lineage>
</organism>
<protein>
    <submittedName>
        <fullName evidence="1">Gluconate 2-dehydrogenase subunit 3 family protein</fullName>
        <ecNumber evidence="1">1.-.-.-</ecNumber>
    </submittedName>
</protein>
<keyword evidence="1" id="KW-0560">Oxidoreductase</keyword>
<evidence type="ECO:0000313" key="2">
    <source>
        <dbReference type="Proteomes" id="UP001250656"/>
    </source>
</evidence>
<evidence type="ECO:0000313" key="1">
    <source>
        <dbReference type="EMBL" id="MDT7827730.1"/>
    </source>
</evidence>
<dbReference type="EC" id="1.-.-.-" evidence="1"/>
<dbReference type="InterPro" id="IPR027056">
    <property type="entry name" value="Gluconate_2DH_su3"/>
</dbReference>
<keyword evidence="2" id="KW-1185">Reference proteome</keyword>
<name>A0ABU3L278_9FLAO</name>
<dbReference type="Proteomes" id="UP001250656">
    <property type="component" value="Unassembled WGS sequence"/>
</dbReference>
<sequence>MRRKTFLNRLTWGGGAAVLLPSIGLLQSCEYKPKVRTLLSEDDIPLLDEISETMLPATAQVPGARAAQVGDYLLLMYRDCMADEDRQVFVNGINEIDRRAAENFSNSFVDAEVSQQLELLNTIQTEAIAHNLVQKDVKKPAPHYFDLLKGLTISGYFTSEIGMTQARNYLPVPGKFESCIPYEKGDRPWAT</sequence>
<dbReference type="PROSITE" id="PS51257">
    <property type="entry name" value="PROKAR_LIPOPROTEIN"/>
    <property type="match status" value="1"/>
</dbReference>
<dbReference type="GO" id="GO:0016491">
    <property type="term" value="F:oxidoreductase activity"/>
    <property type="evidence" value="ECO:0007669"/>
    <property type="project" value="UniProtKB-KW"/>
</dbReference>
<reference evidence="1 2" key="1">
    <citation type="submission" date="2023-09" db="EMBL/GenBank/DDBJ databases">
        <title>Novel taxa isolated from Blanes Bay.</title>
        <authorList>
            <person name="Rey-Velasco X."/>
            <person name="Lucena T."/>
        </authorList>
    </citation>
    <scope>NUCLEOTIDE SEQUENCE [LARGE SCALE GENOMIC DNA]</scope>
    <source>
        <strain evidence="1 2">S334</strain>
    </source>
</reference>
<gene>
    <name evidence="1" type="ORF">RQM65_03505</name>
</gene>
<dbReference type="EMBL" id="JAVTTP010000001">
    <property type="protein sequence ID" value="MDT7827730.1"/>
    <property type="molecule type" value="Genomic_DNA"/>
</dbReference>
<dbReference type="RefSeq" id="WP_314012775.1">
    <property type="nucleotide sequence ID" value="NZ_JAVTTP010000001.1"/>
</dbReference>
<comment type="caution">
    <text evidence="1">The sequence shown here is derived from an EMBL/GenBank/DDBJ whole genome shotgun (WGS) entry which is preliminary data.</text>
</comment>
<proteinExistence type="predicted"/>